<gene>
    <name evidence="1" type="ORF">METZ01_LOCUS291845</name>
</gene>
<reference evidence="1" key="1">
    <citation type="submission" date="2018-05" db="EMBL/GenBank/DDBJ databases">
        <authorList>
            <person name="Lanie J.A."/>
            <person name="Ng W.-L."/>
            <person name="Kazmierczak K.M."/>
            <person name="Andrzejewski T.M."/>
            <person name="Davidsen T.M."/>
            <person name="Wayne K.J."/>
            <person name="Tettelin H."/>
            <person name="Glass J.I."/>
            <person name="Rusch D."/>
            <person name="Podicherti R."/>
            <person name="Tsui H.-C.T."/>
            <person name="Winkler M.E."/>
        </authorList>
    </citation>
    <scope>NUCLEOTIDE SEQUENCE</scope>
</reference>
<dbReference type="EMBL" id="UINC01088608">
    <property type="protein sequence ID" value="SVC38991.1"/>
    <property type="molecule type" value="Genomic_DNA"/>
</dbReference>
<proteinExistence type="predicted"/>
<protein>
    <submittedName>
        <fullName evidence="1">Uncharacterized protein</fullName>
    </submittedName>
</protein>
<evidence type="ECO:0000313" key="1">
    <source>
        <dbReference type="EMBL" id="SVC38991.1"/>
    </source>
</evidence>
<name>A0A382LVP8_9ZZZZ</name>
<accession>A0A382LVP8</accession>
<organism evidence="1">
    <name type="scientific">marine metagenome</name>
    <dbReference type="NCBI Taxonomy" id="408172"/>
    <lineage>
        <taxon>unclassified sequences</taxon>
        <taxon>metagenomes</taxon>
        <taxon>ecological metagenomes</taxon>
    </lineage>
</organism>
<sequence length="42" mass="4697">MAEGWGGSLEGLEKNLCLKPTPSSLVSKFHQFFTVRHHPQTT</sequence>
<dbReference type="AlphaFoldDB" id="A0A382LVP8"/>